<dbReference type="EMBL" id="MG189906">
    <property type="protein sequence ID" value="ATS92357.1"/>
    <property type="molecule type" value="Genomic_DNA"/>
</dbReference>
<proteinExistence type="predicted"/>
<protein>
    <submittedName>
        <fullName evidence="1">Uncharacterized protein</fullName>
    </submittedName>
</protein>
<keyword evidence="2" id="KW-1185">Reference proteome</keyword>
<evidence type="ECO:0000313" key="1">
    <source>
        <dbReference type="EMBL" id="ATS92357.1"/>
    </source>
</evidence>
<dbReference type="Proteomes" id="UP000241675">
    <property type="component" value="Segment"/>
</dbReference>
<reference evidence="1 2" key="2">
    <citation type="submission" date="2017-11" db="EMBL/GenBank/DDBJ databases">
        <title>Lysogenic conversion of Stenotrophomonas maltophilia by temperate phage DLP4.</title>
        <authorList>
            <person name="Dennis J."/>
            <person name="Stothard P."/>
        </authorList>
    </citation>
    <scope>NUCLEOTIDE SEQUENCE [LARGE SCALE GENOMIC DNA]</scope>
</reference>
<sequence length="129" mass="14936">MLSPVVPTERPQIKLENTMYDKTQTKIIDRREMLKVKLKSLAAEARIIRKEESKTHGALRDELHRHRVGIVREVARSTHIAYGIIRGKTLDQIEPNRQTEPNWEAINKMIMKYGPLNTEERAKLVVKAA</sequence>
<name>A0A2D2W2J0_9CAUD</name>
<evidence type="ECO:0000313" key="2">
    <source>
        <dbReference type="Proteomes" id="UP000241675"/>
    </source>
</evidence>
<reference evidence="2" key="1">
    <citation type="submission" date="2017-10" db="EMBL/GenBank/DDBJ databases">
        <authorList>
            <person name="Peters D.L."/>
        </authorList>
    </citation>
    <scope>NUCLEOTIDE SEQUENCE [LARGE SCALE GENOMIC DNA]</scope>
</reference>
<accession>A0A2D2W2J0</accession>
<gene>
    <name evidence="1" type="ORF">DLP05_071</name>
</gene>
<organism evidence="1 2">
    <name type="scientific">Stenotrophomonas phage vB_SmaS_DLP_5</name>
    <dbReference type="NCBI Taxonomy" id="2044561"/>
    <lineage>
        <taxon>Viruses</taxon>
        <taxon>Duplodnaviria</taxon>
        <taxon>Heunggongvirae</taxon>
        <taxon>Uroviricota</taxon>
        <taxon>Caudoviricetes</taxon>
        <taxon>Delepquintavirus</taxon>
        <taxon>Delepquintavirus DLP5</taxon>
    </lineage>
</organism>